<keyword evidence="10" id="KW-0106">Calcium</keyword>
<evidence type="ECO:0000256" key="4">
    <source>
        <dbReference type="ARBA" id="ARBA00022527"/>
    </source>
</evidence>
<dbReference type="AlphaFoldDB" id="A0AAD1X7S9"/>
<feature type="domain" description="EF-hand" evidence="17">
    <location>
        <begin position="375"/>
        <end position="410"/>
    </location>
</feature>
<dbReference type="FunFam" id="1.10.510.10:FF:000571">
    <property type="entry name" value="Maternal embryonic leucine zipper kinase"/>
    <property type="match status" value="1"/>
</dbReference>
<dbReference type="GO" id="GO:0005509">
    <property type="term" value="F:calcium ion binding"/>
    <property type="evidence" value="ECO:0007669"/>
    <property type="project" value="InterPro"/>
</dbReference>
<dbReference type="CDD" id="cd00051">
    <property type="entry name" value="EFh"/>
    <property type="match status" value="1"/>
</dbReference>
<protein>
    <recommendedName>
        <fullName evidence="3">non-specific serine/threonine protein kinase</fullName>
        <ecNumber evidence="3">2.7.11.1</ecNumber>
    </recommendedName>
</protein>
<comment type="catalytic activity">
    <reaction evidence="14">
        <text>L-seryl-[protein] + ATP = O-phospho-L-seryl-[protein] + ADP + H(+)</text>
        <dbReference type="Rhea" id="RHEA:17989"/>
        <dbReference type="Rhea" id="RHEA-COMP:9863"/>
        <dbReference type="Rhea" id="RHEA-COMP:11604"/>
        <dbReference type="ChEBI" id="CHEBI:15378"/>
        <dbReference type="ChEBI" id="CHEBI:29999"/>
        <dbReference type="ChEBI" id="CHEBI:30616"/>
        <dbReference type="ChEBI" id="CHEBI:83421"/>
        <dbReference type="ChEBI" id="CHEBI:456216"/>
        <dbReference type="EC" id="2.7.11.1"/>
    </reaction>
</comment>
<evidence type="ECO:0000256" key="13">
    <source>
        <dbReference type="ARBA" id="ARBA00047899"/>
    </source>
</evidence>
<keyword evidence="6" id="KW-0479">Metal-binding</keyword>
<name>A0AAD1X7S9_EUPCR</name>
<keyword evidence="9" id="KW-0418">Kinase</keyword>
<dbReference type="FunFam" id="3.30.200.20:FF:000315">
    <property type="entry name" value="Calcium-dependent protein kinase 3"/>
    <property type="match status" value="1"/>
</dbReference>
<comment type="cofactor">
    <cofactor evidence="1">
        <name>Mg(2+)</name>
        <dbReference type="ChEBI" id="CHEBI:18420"/>
    </cofactor>
</comment>
<evidence type="ECO:0000256" key="14">
    <source>
        <dbReference type="ARBA" id="ARBA00048679"/>
    </source>
</evidence>
<evidence type="ECO:0000256" key="11">
    <source>
        <dbReference type="ARBA" id="ARBA00022840"/>
    </source>
</evidence>
<evidence type="ECO:0000256" key="2">
    <source>
        <dbReference type="ARBA" id="ARBA00011245"/>
    </source>
</evidence>
<dbReference type="GO" id="GO:0005524">
    <property type="term" value="F:ATP binding"/>
    <property type="evidence" value="ECO:0007669"/>
    <property type="project" value="UniProtKB-UniRule"/>
</dbReference>
<sequence>MESEKSPPEKKVSIYVDDFMDEEEEKRAFQQPLPVKKSRGDFEKKVNDRVKLKKELFIYQRTGSVYEFYEFTGKVLGEGGFGQVHEVKEKDTGRLLACKQIPRSKIRNQMRFINEVLALKNCDHPNIVKLYEVFEEEHDVFLIQEKLNGGELFDYITNRDYLTEAEAAKIFSQIIKSLIYCHKMKLIHRDLKPENFMFKSSKPNSTLKLIDFGYARIFQKQTNENKSKILRMRSKVGTENFMAPEMILRNYSSSCDIWAAGVILYIMLCGFYPFEGEDEEETFKLIENIEYDFDDEVFDSISDEAKDLINKILTPEKDRITLEQVLEHPWIIKNLEEPDDGAINTNLIDRLKKFSKSTKLRKAVATLIATQVTDRSVFESTNAFNKIDTNKDGYITLDELERGMASHPTQVKHIMDQVDTDQNNKINYNEFIAATLEDKTLKNCFSINKAFDFFDKNKDGQIDKDELQEILQDSDIDRVETNIIKGILLECDVNNDGVIDKKEFFRCMSLKRQDP</sequence>
<dbReference type="SUPFAM" id="SSF47473">
    <property type="entry name" value="EF-hand"/>
    <property type="match status" value="1"/>
</dbReference>
<dbReference type="EC" id="2.7.11.1" evidence="3"/>
<dbReference type="InterPro" id="IPR017441">
    <property type="entry name" value="Protein_kinase_ATP_BS"/>
</dbReference>
<accession>A0AAD1X7S9</accession>
<dbReference type="InterPro" id="IPR018247">
    <property type="entry name" value="EF_Hand_1_Ca_BS"/>
</dbReference>
<feature type="domain" description="EF-hand" evidence="17">
    <location>
        <begin position="447"/>
        <end position="477"/>
    </location>
</feature>
<gene>
    <name evidence="18" type="ORF">ECRASSUSDP1_LOCUS2163</name>
</gene>
<dbReference type="PROSITE" id="PS50222">
    <property type="entry name" value="EF_HAND_2"/>
    <property type="match status" value="4"/>
</dbReference>
<dbReference type="SMART" id="SM00054">
    <property type="entry name" value="EFh"/>
    <property type="match status" value="4"/>
</dbReference>
<dbReference type="Pfam" id="PF13499">
    <property type="entry name" value="EF-hand_7"/>
    <property type="match status" value="2"/>
</dbReference>
<dbReference type="EMBL" id="CAMPGE010002050">
    <property type="protein sequence ID" value="CAI2360856.1"/>
    <property type="molecule type" value="Genomic_DNA"/>
</dbReference>
<feature type="domain" description="Protein kinase" evidence="16">
    <location>
        <begin position="70"/>
        <end position="331"/>
    </location>
</feature>
<dbReference type="PROSITE" id="PS00107">
    <property type="entry name" value="PROTEIN_KINASE_ATP"/>
    <property type="match status" value="1"/>
</dbReference>
<evidence type="ECO:0000313" key="18">
    <source>
        <dbReference type="EMBL" id="CAI2360856.1"/>
    </source>
</evidence>
<keyword evidence="8 15" id="KW-0547">Nucleotide-binding</keyword>
<evidence type="ECO:0000256" key="8">
    <source>
        <dbReference type="ARBA" id="ARBA00022741"/>
    </source>
</evidence>
<dbReference type="InterPro" id="IPR011009">
    <property type="entry name" value="Kinase-like_dom_sf"/>
</dbReference>
<reference evidence="18" key="1">
    <citation type="submission" date="2023-07" db="EMBL/GenBank/DDBJ databases">
        <authorList>
            <consortium name="AG Swart"/>
            <person name="Singh M."/>
            <person name="Singh A."/>
            <person name="Seah K."/>
            <person name="Emmerich C."/>
        </authorList>
    </citation>
    <scope>NUCLEOTIDE SEQUENCE</scope>
    <source>
        <strain evidence="18">DP1</strain>
    </source>
</reference>
<feature type="domain" description="EF-hand" evidence="17">
    <location>
        <begin position="411"/>
        <end position="441"/>
    </location>
</feature>
<evidence type="ECO:0000256" key="15">
    <source>
        <dbReference type="PROSITE-ProRule" id="PRU10141"/>
    </source>
</evidence>
<keyword evidence="4" id="KW-0723">Serine/threonine-protein kinase</keyword>
<dbReference type="Gene3D" id="1.10.238.10">
    <property type="entry name" value="EF-hand"/>
    <property type="match status" value="2"/>
</dbReference>
<feature type="binding site" evidence="15">
    <location>
        <position position="99"/>
    </location>
    <ligand>
        <name>ATP</name>
        <dbReference type="ChEBI" id="CHEBI:30616"/>
    </ligand>
</feature>
<comment type="similarity">
    <text evidence="12">Belongs to the protein kinase superfamily. Ser/Thr protein kinase family. CDPK subfamily.</text>
</comment>
<dbReference type="SMART" id="SM00220">
    <property type="entry name" value="S_TKc"/>
    <property type="match status" value="1"/>
</dbReference>
<evidence type="ECO:0000256" key="12">
    <source>
        <dbReference type="ARBA" id="ARBA00024334"/>
    </source>
</evidence>
<dbReference type="PROSITE" id="PS00018">
    <property type="entry name" value="EF_HAND_1"/>
    <property type="match status" value="4"/>
</dbReference>
<dbReference type="InterPro" id="IPR000719">
    <property type="entry name" value="Prot_kinase_dom"/>
</dbReference>
<evidence type="ECO:0000256" key="5">
    <source>
        <dbReference type="ARBA" id="ARBA00022679"/>
    </source>
</evidence>
<dbReference type="Gene3D" id="1.10.510.10">
    <property type="entry name" value="Transferase(Phosphotransferase) domain 1"/>
    <property type="match status" value="1"/>
</dbReference>
<dbReference type="SUPFAM" id="SSF56112">
    <property type="entry name" value="Protein kinase-like (PK-like)"/>
    <property type="match status" value="1"/>
</dbReference>
<dbReference type="InterPro" id="IPR002048">
    <property type="entry name" value="EF_hand_dom"/>
</dbReference>
<keyword evidence="5" id="KW-0808">Transferase</keyword>
<evidence type="ECO:0000256" key="1">
    <source>
        <dbReference type="ARBA" id="ARBA00001946"/>
    </source>
</evidence>
<evidence type="ECO:0000259" key="16">
    <source>
        <dbReference type="PROSITE" id="PS50011"/>
    </source>
</evidence>
<keyword evidence="7" id="KW-0677">Repeat</keyword>
<evidence type="ECO:0000256" key="3">
    <source>
        <dbReference type="ARBA" id="ARBA00012513"/>
    </source>
</evidence>
<evidence type="ECO:0000259" key="17">
    <source>
        <dbReference type="PROSITE" id="PS50222"/>
    </source>
</evidence>
<evidence type="ECO:0000256" key="10">
    <source>
        <dbReference type="ARBA" id="ARBA00022837"/>
    </source>
</evidence>
<dbReference type="CDD" id="cd05117">
    <property type="entry name" value="STKc_CAMK"/>
    <property type="match status" value="1"/>
</dbReference>
<dbReference type="InterPro" id="IPR011992">
    <property type="entry name" value="EF-hand-dom_pair"/>
</dbReference>
<dbReference type="PANTHER" id="PTHR24349">
    <property type="entry name" value="SERINE/THREONINE-PROTEIN KINASE"/>
    <property type="match status" value="1"/>
</dbReference>
<feature type="domain" description="EF-hand" evidence="17">
    <location>
        <begin position="479"/>
        <end position="514"/>
    </location>
</feature>
<dbReference type="Gene3D" id="3.30.200.20">
    <property type="entry name" value="Phosphorylase Kinase, domain 1"/>
    <property type="match status" value="1"/>
</dbReference>
<dbReference type="GO" id="GO:0004674">
    <property type="term" value="F:protein serine/threonine kinase activity"/>
    <property type="evidence" value="ECO:0007669"/>
    <property type="project" value="UniProtKB-KW"/>
</dbReference>
<evidence type="ECO:0000256" key="9">
    <source>
        <dbReference type="ARBA" id="ARBA00022777"/>
    </source>
</evidence>
<keyword evidence="19" id="KW-1185">Reference proteome</keyword>
<keyword evidence="11 15" id="KW-0067">ATP-binding</keyword>
<evidence type="ECO:0000256" key="7">
    <source>
        <dbReference type="ARBA" id="ARBA00022737"/>
    </source>
</evidence>
<evidence type="ECO:0000256" key="6">
    <source>
        <dbReference type="ARBA" id="ARBA00022723"/>
    </source>
</evidence>
<dbReference type="Pfam" id="PF00069">
    <property type="entry name" value="Pkinase"/>
    <property type="match status" value="1"/>
</dbReference>
<organism evidence="18 19">
    <name type="scientific">Euplotes crassus</name>
    <dbReference type="NCBI Taxonomy" id="5936"/>
    <lineage>
        <taxon>Eukaryota</taxon>
        <taxon>Sar</taxon>
        <taxon>Alveolata</taxon>
        <taxon>Ciliophora</taxon>
        <taxon>Intramacronucleata</taxon>
        <taxon>Spirotrichea</taxon>
        <taxon>Hypotrichia</taxon>
        <taxon>Euplotida</taxon>
        <taxon>Euplotidae</taxon>
        <taxon>Moneuplotes</taxon>
    </lineage>
</organism>
<dbReference type="InterPro" id="IPR050205">
    <property type="entry name" value="CDPK_Ser/Thr_kinases"/>
</dbReference>
<dbReference type="Proteomes" id="UP001295684">
    <property type="component" value="Unassembled WGS sequence"/>
</dbReference>
<dbReference type="PROSITE" id="PS50011">
    <property type="entry name" value="PROTEIN_KINASE_DOM"/>
    <property type="match status" value="1"/>
</dbReference>
<dbReference type="PROSITE" id="PS00108">
    <property type="entry name" value="PROTEIN_KINASE_ST"/>
    <property type="match status" value="1"/>
</dbReference>
<evidence type="ECO:0000313" key="19">
    <source>
        <dbReference type="Proteomes" id="UP001295684"/>
    </source>
</evidence>
<comment type="subunit">
    <text evidence="2">Monomer.</text>
</comment>
<dbReference type="InterPro" id="IPR008271">
    <property type="entry name" value="Ser/Thr_kinase_AS"/>
</dbReference>
<comment type="catalytic activity">
    <reaction evidence="13">
        <text>L-threonyl-[protein] + ATP = O-phospho-L-threonyl-[protein] + ADP + H(+)</text>
        <dbReference type="Rhea" id="RHEA:46608"/>
        <dbReference type="Rhea" id="RHEA-COMP:11060"/>
        <dbReference type="Rhea" id="RHEA-COMP:11605"/>
        <dbReference type="ChEBI" id="CHEBI:15378"/>
        <dbReference type="ChEBI" id="CHEBI:30013"/>
        <dbReference type="ChEBI" id="CHEBI:30616"/>
        <dbReference type="ChEBI" id="CHEBI:61977"/>
        <dbReference type="ChEBI" id="CHEBI:456216"/>
        <dbReference type="EC" id="2.7.11.1"/>
    </reaction>
</comment>
<proteinExistence type="inferred from homology"/>
<comment type="caution">
    <text evidence="18">The sequence shown here is derived from an EMBL/GenBank/DDBJ whole genome shotgun (WGS) entry which is preliminary data.</text>
</comment>